<protein>
    <submittedName>
        <fullName evidence="1">Uncharacterized protein</fullName>
    </submittedName>
</protein>
<organism evidence="1 2">
    <name type="scientific">Glomus cerebriforme</name>
    <dbReference type="NCBI Taxonomy" id="658196"/>
    <lineage>
        <taxon>Eukaryota</taxon>
        <taxon>Fungi</taxon>
        <taxon>Fungi incertae sedis</taxon>
        <taxon>Mucoromycota</taxon>
        <taxon>Glomeromycotina</taxon>
        <taxon>Glomeromycetes</taxon>
        <taxon>Glomerales</taxon>
        <taxon>Glomeraceae</taxon>
        <taxon>Glomus</taxon>
    </lineage>
</organism>
<dbReference type="EMBL" id="QKYT01000248">
    <property type="protein sequence ID" value="RIA88762.1"/>
    <property type="molecule type" value="Genomic_DNA"/>
</dbReference>
<dbReference type="SUPFAM" id="SSF81901">
    <property type="entry name" value="HCP-like"/>
    <property type="match status" value="1"/>
</dbReference>
<dbReference type="InterPro" id="IPR006597">
    <property type="entry name" value="Sel1-like"/>
</dbReference>
<evidence type="ECO:0000313" key="1">
    <source>
        <dbReference type="EMBL" id="RIA88762.1"/>
    </source>
</evidence>
<proteinExistence type="predicted"/>
<evidence type="ECO:0000313" key="2">
    <source>
        <dbReference type="Proteomes" id="UP000265703"/>
    </source>
</evidence>
<dbReference type="Pfam" id="PF08238">
    <property type="entry name" value="Sel1"/>
    <property type="match status" value="2"/>
</dbReference>
<sequence length="108" mass="12702">MELDVKLVIVIICDKNIKYNYYKAFERYSKSSEGENVRVMYKSENCYEYGRGIRKGEKKAFEFYLKSAKGGHKSASHIVIIMEKILKDESKAFEWYLKLANKTNKVII</sequence>
<dbReference type="InterPro" id="IPR011990">
    <property type="entry name" value="TPR-like_helical_dom_sf"/>
</dbReference>
<dbReference type="Proteomes" id="UP000265703">
    <property type="component" value="Unassembled WGS sequence"/>
</dbReference>
<dbReference type="Gene3D" id="1.25.40.10">
    <property type="entry name" value="Tetratricopeptide repeat domain"/>
    <property type="match status" value="1"/>
</dbReference>
<keyword evidence="2" id="KW-1185">Reference proteome</keyword>
<name>A0A397SSS3_9GLOM</name>
<comment type="caution">
    <text evidence="1">The sequence shown here is derived from an EMBL/GenBank/DDBJ whole genome shotgun (WGS) entry which is preliminary data.</text>
</comment>
<dbReference type="OrthoDB" id="2384430at2759"/>
<dbReference type="AlphaFoldDB" id="A0A397SSS3"/>
<reference evidence="1 2" key="1">
    <citation type="submission" date="2018-06" db="EMBL/GenBank/DDBJ databases">
        <title>Comparative genomics reveals the genomic features of Rhizophagus irregularis, R. cerebriforme, R. diaphanum and Gigaspora rosea, and their symbiotic lifestyle signature.</title>
        <authorList>
            <person name="Morin E."/>
            <person name="San Clemente H."/>
            <person name="Chen E.C.H."/>
            <person name="De La Providencia I."/>
            <person name="Hainaut M."/>
            <person name="Kuo A."/>
            <person name="Kohler A."/>
            <person name="Murat C."/>
            <person name="Tang N."/>
            <person name="Roy S."/>
            <person name="Loubradou J."/>
            <person name="Henrissat B."/>
            <person name="Grigoriev I.V."/>
            <person name="Corradi N."/>
            <person name="Roux C."/>
            <person name="Martin F.M."/>
        </authorList>
    </citation>
    <scope>NUCLEOTIDE SEQUENCE [LARGE SCALE GENOMIC DNA]</scope>
    <source>
        <strain evidence="1 2">DAOM 227022</strain>
    </source>
</reference>
<accession>A0A397SSS3</accession>
<gene>
    <name evidence="1" type="ORF">C1645_825845</name>
</gene>